<comment type="caution">
    <text evidence="23">The sequence shown here is derived from an EMBL/GenBank/DDBJ whole genome shotgun (WGS) entry which is preliminary data.</text>
</comment>
<dbReference type="FunFam" id="4.10.400.10:FF:000018">
    <property type="entry name" value="Low-density lipoprotein receptor-related protein 1"/>
    <property type="match status" value="1"/>
</dbReference>
<dbReference type="FunFam" id="4.10.400.10:FF:000061">
    <property type="entry name" value="Low-density lipoprotein receptor-related protein 1B"/>
    <property type="match status" value="1"/>
</dbReference>
<evidence type="ECO:0000256" key="3">
    <source>
        <dbReference type="ARBA" id="ARBA00022475"/>
    </source>
</evidence>
<dbReference type="InterPro" id="IPR000033">
    <property type="entry name" value="LDLR_classB_rpt"/>
</dbReference>
<feature type="disulfide bond" evidence="18">
    <location>
        <begin position="2914"/>
        <end position="2926"/>
    </location>
</feature>
<dbReference type="InterPro" id="IPR011042">
    <property type="entry name" value="6-blade_b-propeller_TolB-like"/>
</dbReference>
<dbReference type="SMART" id="SM00135">
    <property type="entry name" value="LY"/>
    <property type="match status" value="31"/>
</dbReference>
<feature type="disulfide bond" evidence="18">
    <location>
        <begin position="3566"/>
        <end position="3581"/>
    </location>
</feature>
<feature type="disulfide bond" evidence="18">
    <location>
        <begin position="1066"/>
        <end position="1078"/>
    </location>
</feature>
<feature type="repeat" description="LDL-receptor class B" evidence="19">
    <location>
        <begin position="850"/>
        <end position="893"/>
    </location>
</feature>
<keyword evidence="4 17" id="KW-0245">EGF-like domain</keyword>
<keyword evidence="23" id="KW-0449">Lipoprotein</keyword>
<evidence type="ECO:0000256" key="6">
    <source>
        <dbReference type="ARBA" id="ARBA00022692"/>
    </source>
</evidence>
<evidence type="ECO:0000256" key="5">
    <source>
        <dbReference type="ARBA" id="ARBA00022583"/>
    </source>
</evidence>
<feature type="disulfide bond" evidence="18">
    <location>
        <begin position="3677"/>
        <end position="3695"/>
    </location>
</feature>
<dbReference type="Pfam" id="PF00057">
    <property type="entry name" value="Ldl_recept_a"/>
    <property type="match status" value="28"/>
</dbReference>
<dbReference type="InterPro" id="IPR026823">
    <property type="entry name" value="cEGF"/>
</dbReference>
<dbReference type="FunFam" id="4.10.400.10:FF:000015">
    <property type="entry name" value="Low-density lipoprotein receptor-related protein 1"/>
    <property type="match status" value="1"/>
</dbReference>
<feature type="disulfide bond" evidence="18">
    <location>
        <begin position="1073"/>
        <end position="1091"/>
    </location>
</feature>
<dbReference type="GO" id="GO:0043235">
    <property type="term" value="C:receptor complex"/>
    <property type="evidence" value="ECO:0007669"/>
    <property type="project" value="TreeGrafter"/>
</dbReference>
<sequence>MQIVTVKEHPRTRLAKTANFLDVYLKSNASWKIYQNIIFVLKAVVGYCKVCDVGEFLCADGRSCVSESWLCDGELDCSDGSDETPDMCPRQVKMRCPVNHLQCPGTHRCVHFSKLCNGVRDCEDGYDEGVHCRVFDAQSKFAPMKKQASVVKAANLVKFKDKMRSGRSDWLEIGTSGVFDSSLSRKILKTINTCSTVCEPVPPQTSKRCTRQELVGSCQERSCQFDCVVMRNGTSCFCVEGFELEDDGRRCRDRDECRDYGTCSQICMNTQGSYRCACTDGFSLQANRRSCRAKTEGKQSACMTTNVADYIVVDSATRLVRVSLTLKVINMQMATDPGDKPPVLITANMNSISLIYLNGSSMPNLKSMETNGTQILDFIYREESLCWLSTAEDAGQLWCARVTKLKGFSEKHQIRIGQNLQNVEHMAVDWLTGNFYFVDRVNDRIFVCSEHGDSCVTIIDLDIQNPKGLALDPIMGKLFFTDYGTVAKVERCNMDGSNRTRIVEHRTEQPTTVTLDLVKKLVYWADAYLDYIEVVDYNGKNRHSIIQGDSVSHLYGLALFEDYLFATCSEPSRESKVDVIRINRFNTSDVNTIATLESARTVRVYQRSAQPTVRTHACSPDLQGRKGGCSHICLLSQHYKSCVCRCRTGHVLSSDGKSCKKPKNELFLFYGKGRPGVIRGLDMNIKSGDEPLIQIEGLVSPRALDFHAESGYIYFADTTSFLIGRQKVDGTGRETILKDELDNVEGISVDWIGNNLFWTNDGYRKTINVARLDRPSQTRKTLLEGNMSHPRAIVVDPLNGWMYWTDWEEDELNDSRGRIEKAWMDGSHRQIFVTSNMLWPNGLTLDHSSNAMYWCDAYYDHIEKIYLNGSHRTVVYSGKELNHPFGIAHYQNYVFWTDYMNASIFRLDLSSNDVALMRAERPPLFGIQVYDPQSQKGNNQCSANHGGCNPSALCLATPTGFVCACADGQHLEKDNISCTCKLLSISQEVELLLPPRPEAPSEVTKTKRCGPAEFQCRNQRCIQLSWKCDGDDDCSDGSDEEPHLCRIQSDFYGLTKMIVFSANRSCPADQFKCLNNRCIPKRWLCDGTDDCGSNEDESNRTCSAQTCQPGQFACQNGRCIPENWRCDRDDDCGDQSDESSSCGMKRAFEASSSDSRRILLTFYILGYRYRAASIEDDCGDGSDEVGCVHACSVAQFQCSSGKCIPEHWMCDGDNDCGDLSDENATCSRTALSTATDCGDKEFRCRGDRTCVPEIWRCDGDKDCEDGSDEFACEGAIRMCDHNAKFTCKVSGKCISKDWVCDGDIDCEDQSDEEGCEVSVCKPPKFPCANDTSVCLSPERICNGWRDCADNSDEGLYCDQQVRYYRTQAKNNKAICNNYKLLQTQLEDRIIELNTHGADNIRPIASDGRTCEVLDYCTKHLRCSQVCEQHKNTVKCSCYPGWSLGPDGDSCHSTDPFEAFIIFSIRHEIRRINLQRGDYSLLVPGLRNTIALDFHYSQSLLYWTDVVEDKIYRGKLSDSGGVSSVEVVVQHGLATPEGLAVDWIAGNLYWIDSNLDQIEVAKMNGDLRTTLIAERFDVNSALFWTDWDATFPRIEGASMSGDRRHVVFKDMDAGAWPNGLTLDHMEKRIVWTDARSDAIYSALYDGTGLIEILRGHEFLSHPFAVSLFGGNVYWTDWRTNTLTKANKWTGANVTVIQKTSAQPFDLEIYHPSRQPQTRNPCDGNRARGPCSHLCLINNNGSASCSCPHLMKLSPNNRTCQGVKKFLLYARRSEIRGVDIDNPYLNIITALTVPDIDDVTAMDYDAVDERIYWADVKTRTIKRVFINGTKLETVMSGDLSNVRGLAIDWLSRNMYWMNSDNDETHINVARLDGSLKSTVVHGMDKPKCLVLHPSKGKMFWADGGTVNLANMDGSNIKILHQNQKEPVGLLIDYTANKLYWISSGNGTVNRCNLDGSGLDVIDSLKKELRKATALAVMGGKLWWADDSVAQLGTVNKRDGRNLTVLRNKTTGVVHIKVYDKDSQKGRNACLQKNGGCSQLCLPTSENTRTCSCTMGYNLRTDRSTCEGVQSFLMYSVNEGIRGLSLDPSDNAEVLMPVTGTTFAVGSGLSCCISTRSQVALMPSGSFFLCQLRVFVTFKGNIYWTDQGLNLIEVARLNGMYRAVVISGGLDQPRAIAVHPLKGKINYTGATRATGKIERINLEGDEQREIVFVANGADLFSIAVFGAYLFWSDRAHANGSIRRASKNDAVDAVTMQSGMGVSVNDVKVFNLDREKGTNPCGRANGGCHQLCFYLGENRKTCACAHGYLAQDGLECNRYEGYLLYSERTVLRSIHLSDENDLNSPVRAYENPAYFKNVIALAFDHRQKMQGTNRIFFSDVHFGNIQVINDDWTGQRIIAENVGSVEGLAYHRAWDVLYWTSSTTASITRHTVDQTRPNPFNRDMVVSLSEEDHPHVLTLDECQSLMFWTNWNEQRPSIMRSTLSGRNIRVVVSTDVITPNGLTIDHKAEKLYFSDGSLGHIERCDYDGSHRYVILKSGAGTFFGLAVYGEFIFWSDWVRRAVVRSDKLTGANVKVLRADIPHQPMGIVAVSNDTNSCESSPCSVNNGGCHDLCLLTPLGVVNCSCRGERILLDDNRCVSMNSSCNIHSQFQCGNGECIDYQLTCDGIAHCKDRSDEKMQYCENRNCRHGFKSCYNQRCVAKHRFCNGVNDCGDNSDEVYCNSSSCLSSERRCVDGSCIPLSSWCNQIIDCADATDEKNCNSTDCMEYYRLGARASNGEAFLSCNSTSLCVHPSWLCDGANDCGNYADEINCHVLLFLLFVDKTERCHSRMKSLDVKQSKCLTVSALNVTDKSKEPLSSIHTCEDGHFACPSGNCISRVWLCDGQKDCEDGADEFQCDIRSNVPLTSARELIRLSDSSCLWNQFACSKNKCIAKQWVCDGEDDCGDGLDESEEVCGLVTCAPGLFSCPGSYACVSRNWLCDGERDCPDGSDELAVAGCAPNNTCTESTFQCRNQNCIPRRFVCDHDDDCGDGSDESLECESLCNGSVFMCANGRCVPLGSVCNRHDDCGDRSDERNCNVNECLNRKVSGCSQDCQDLPVGYKCTCWLGFRLKNDGRTCIDVDECSERYPCSHQCINTYGSFRCLCADGYQRTASNPQSCRSLSDFDSRKELIYWIDTSRPSGRRINRMRLNGSDLKVVHRTSVPSALAVDWIGKNLYWCDGEKKSLEVAKANGLYPTVLLKSGLKNPTALALDTQTGYVFWIDCCEQPKIGRIGMDGSKPCVIINREIHAPSALTVDHINKRIYWSDENHILFSDMDGSKRHKVPIKDIGGVTALTLFEDLIYWSDQKSKTLSRSHKTSGGQRTELLNSWQTIRDIKVYHPLRQPDVPKHHCQVTNGGCSHLCLLSPGGGYKCACPTHFYLANDNKTCLSNCTASQFRCGTDECIPFWWKCDTVDDCGDGSDEPADCPEFKCQPGRFQCGTGLCALPPFICDGENDCGDNSDEANCDSYICLSGQFKCTQRQKCIPINLRCNGQDDCGDGEDETDCPENTCSPSQFQCKSTMHCISKLWVCDEDPDCADGSDEANCDEKTCGPHEFRCKDNNCIPDHWRCDGQSDCSDNSDEENCRHTKQVPRYSKSFQCPQKSNPQAFALFHLLCRERETAKVMDCRSLQPITCNSKNFVCANGECISSRFRCDGDFDCTDNSDERGCESHCSEDQFQCMNHLCISVKWLCDGQEDCKTGEDEANCSPANTAMTARPTSCGPNEYICVGGGCVSAGQRCDGQNDCSDGSDEIDCIQECKEDEFLCRNRAHCIPARWRCDRVFDCLDQSDEDNCEQGSLTCRTDEFLCNNTLCKLLVWLCDGEDDCGDNSDEDADMCGKLPCPPNRPFRCRNDKVCLRTEQICNAANDCGDNSDEDECVEMVRRSKPCGKSEFSCSNKRCVPAELQCDLFDDCEDGGSDERECKSHSAEGVCRERPDLCGDDAFCNHTKTPSVCQCKEGFQRNQKTRQCEALLRMSLVERAKSLMDRCVSLSSEVDECLLFGTCSQYCTNTKGSYKCTCDRNFKDINGECITKGPEDQVLYVANDTDIRSFVYPYNQTHGHTPLARISDSARIIGMDALFHHHKFVWATQFNPGGMFYRDLQDRSPISSNSGVICQDFRRPRDISADWVTGNLYWTDHSRMHWFSYYTAHWRRLRYSINVGQLGGPNCTRLITDIDGEPFAITVNPVRGMVYWTVIGDQSHIEESAMDGSLRRILLERNLRRPTGLAIDYYNQRLYWADSELSQIGSVRFDGSDALVAVGSRDGISQPFRIDVFEDYIYGVGMKHDVFRVHKYGMLPAERLMLGVERASSILVFHRYKQQEVTNPCAKLNCPFLCLLNPSGASCVCPEGKTLVNRTCADSNISGDLCRPACENGGRCLTNERGKPTCRCTLGFIGLLCERRVCDGYCLNGGTCDMTLGNQPTCHCLAEYTGDRCQHHICHHYCVNSKACTLSSSGNVECVCPTRYEGLKCETDRCLRCRGAPCIAEEETAVLAVESQPAVSCATDTVIMMVPATSTRRRACRSVIARPSLKARGATRERTLAITTVRTRAFVPSSPLTNPAASRSSQSIQFPEHSHNSIRHRQHVSGTAAKRCQTATKRHIVTVDNFLCSANWSGTQCERPATKTGRSENFNGRSIAIVVPLVLLVFIITAVTLGLLICKRRQRGKRVQRQPMANGGLNVEIGNPSYNMYEVDHDTHVDVGSFLHPSFTLDPHKGWCVRSSDPRNLPAHPLSAQTLPIQNVPKELIPGQMAGYGMLGLLGLLILISISFWYFCKGTPPLTEKSVETQTEERVDTVIQVYLNTQDQQGTRRDMQTGPHPGAQDPQGQTCMRAEENLHTEDPQGMRSDVSIEVHSRTPDPEGNGEDDIEDEHDPFVPPNLEGSSQL</sequence>
<dbReference type="FunFam" id="2.10.25.10:FF:000072">
    <property type="entry name" value="Low-density lipoprotein receptor-related protein 1B"/>
    <property type="match status" value="1"/>
</dbReference>
<comment type="subcellular location">
    <subcellularLocation>
        <location evidence="1">Cell membrane</location>
        <topology evidence="1">Single-pass type I membrane protein</topology>
    </subcellularLocation>
    <subcellularLocation>
        <location evidence="16">Membrane</location>
        <location evidence="16">Coated pit</location>
    </subcellularLocation>
</comment>
<feature type="repeat" description="LDL-receptor class B" evidence="19">
    <location>
        <begin position="754"/>
        <end position="799"/>
    </location>
</feature>
<feature type="repeat" description="LDL-receptor class B" evidence="19">
    <location>
        <begin position="2137"/>
        <end position="2179"/>
    </location>
</feature>
<dbReference type="FunFam" id="4.10.400.10:FF:000005">
    <property type="entry name" value="low-density lipoprotein receptor-related protein 1B"/>
    <property type="match status" value="2"/>
</dbReference>
<feature type="disulfide bond" evidence="18">
    <location>
        <begin position="1198"/>
        <end position="1216"/>
    </location>
</feature>
<dbReference type="FunFam" id="4.10.400.10:FF:000024">
    <property type="entry name" value="Low-density lipoprotein RecePtor related"/>
    <property type="match status" value="1"/>
</dbReference>
<dbReference type="FunFam" id="2.120.10.30:FF:000010">
    <property type="entry name" value="Low density lipoprotein receptor-related protein 1B"/>
    <property type="match status" value="1"/>
</dbReference>
<proteinExistence type="inferred from homology"/>
<dbReference type="SUPFAM" id="SSF57424">
    <property type="entry name" value="LDL receptor-like module"/>
    <property type="match status" value="30"/>
</dbReference>
<evidence type="ECO:0000256" key="13">
    <source>
        <dbReference type="ARBA" id="ARBA00023170"/>
    </source>
</evidence>
<dbReference type="FunFam" id="4.10.400.10:FF:000110">
    <property type="entry name" value="Low-density lipoprotein receptor-related protein 1B"/>
    <property type="match status" value="1"/>
</dbReference>
<evidence type="ECO:0000256" key="20">
    <source>
        <dbReference type="SAM" id="MobiDB-lite"/>
    </source>
</evidence>
<gene>
    <name evidence="23" type="ORF">E1301_Tti012831</name>
</gene>
<evidence type="ECO:0000256" key="17">
    <source>
        <dbReference type="PROSITE-ProRule" id="PRU00076"/>
    </source>
</evidence>
<dbReference type="CDD" id="cd00054">
    <property type="entry name" value="EGF_CA"/>
    <property type="match status" value="1"/>
</dbReference>
<feature type="repeat" description="LDL-receptor class B" evidence="19">
    <location>
        <begin position="3252"/>
        <end position="3295"/>
    </location>
</feature>
<feature type="transmembrane region" description="Helical" evidence="21">
    <location>
        <begin position="4671"/>
        <end position="4694"/>
    </location>
</feature>
<feature type="compositionally biased region" description="Polar residues" evidence="20">
    <location>
        <begin position="4590"/>
        <end position="4605"/>
    </location>
</feature>
<feature type="repeat" description="LDL-receptor class B" evidence="19">
    <location>
        <begin position="476"/>
        <end position="519"/>
    </location>
</feature>
<dbReference type="FunFam" id="2.10.25.10:FF:000009">
    <property type="entry name" value="Low-density lipoprotein receptor isoform 1"/>
    <property type="match status" value="1"/>
</dbReference>
<evidence type="ECO:0000256" key="9">
    <source>
        <dbReference type="ARBA" id="ARBA00022837"/>
    </source>
</evidence>
<dbReference type="FunFam" id="2.10.25.10:FF:000505">
    <property type="entry name" value="Low-density lipoprotein receptor-related protein 1"/>
    <property type="match status" value="1"/>
</dbReference>
<evidence type="ECO:0000256" key="18">
    <source>
        <dbReference type="PROSITE-ProRule" id="PRU00124"/>
    </source>
</evidence>
<feature type="disulfide bond" evidence="18">
    <location>
        <begin position="3727"/>
        <end position="3742"/>
    </location>
</feature>
<feature type="repeat" description="LDL-receptor class B" evidence="19">
    <location>
        <begin position="711"/>
        <end position="753"/>
    </location>
</feature>
<dbReference type="SMART" id="SM00192">
    <property type="entry name" value="LDLa"/>
    <property type="match status" value="30"/>
</dbReference>
<feature type="disulfide bond" evidence="18">
    <location>
        <begin position="1300"/>
        <end position="1315"/>
    </location>
</feature>
<feature type="disulfide bond" evidence="18">
    <location>
        <begin position="2999"/>
        <end position="3011"/>
    </location>
</feature>
<feature type="domain" description="EGF-like" evidence="22">
    <location>
        <begin position="3115"/>
        <end position="3150"/>
    </location>
</feature>
<dbReference type="PROSITE" id="PS00010">
    <property type="entry name" value="ASX_HYDROXYL"/>
    <property type="match status" value="2"/>
</dbReference>
<dbReference type="PROSITE" id="PS50026">
    <property type="entry name" value="EGF_3"/>
    <property type="match status" value="4"/>
</dbReference>
<dbReference type="PROSITE" id="PS01186">
    <property type="entry name" value="EGF_2"/>
    <property type="match status" value="1"/>
</dbReference>
<dbReference type="Gene3D" id="4.10.400.10">
    <property type="entry name" value="Low-density Lipoprotein Receptor"/>
    <property type="match status" value="30"/>
</dbReference>
<feature type="repeat" description="LDL-receptor class B" evidence="19">
    <location>
        <begin position="2460"/>
        <end position="2504"/>
    </location>
</feature>
<dbReference type="InterPro" id="IPR036055">
    <property type="entry name" value="LDL_receptor-like_sf"/>
</dbReference>
<feature type="compositionally biased region" description="Basic and acidic residues" evidence="20">
    <location>
        <begin position="4865"/>
        <end position="4892"/>
    </location>
</feature>
<dbReference type="InterPro" id="IPR023415">
    <property type="entry name" value="LDLR_class-A_CS"/>
</dbReference>
<dbReference type="SUPFAM" id="SSF57196">
    <property type="entry name" value="EGF/Laminin"/>
    <property type="match status" value="7"/>
</dbReference>
<dbReference type="Proteomes" id="UP000324632">
    <property type="component" value="Chromosome 14"/>
</dbReference>
<dbReference type="PANTHER" id="PTHR22722:SF5">
    <property type="entry name" value="LOW-DENSITY LIPOPROTEIN RECEPTOR-RELATED PROTEIN 1B"/>
    <property type="match status" value="1"/>
</dbReference>
<feature type="disulfide bond" evidence="17">
    <location>
        <begin position="3119"/>
        <end position="3129"/>
    </location>
</feature>
<dbReference type="InterPro" id="IPR000152">
    <property type="entry name" value="EGF-type_Asp/Asn_hydroxyl_site"/>
</dbReference>
<keyword evidence="13 23" id="KW-0675">Receptor</keyword>
<dbReference type="SUPFAM" id="SSF63825">
    <property type="entry name" value="YWTD domain"/>
    <property type="match status" value="8"/>
</dbReference>
<feature type="disulfide bond" evidence="18">
    <location>
        <begin position="3586"/>
        <end position="3598"/>
    </location>
</feature>
<feature type="disulfide bond" evidence="18">
    <location>
        <begin position="3775"/>
        <end position="3790"/>
    </location>
</feature>
<dbReference type="InterPro" id="IPR002172">
    <property type="entry name" value="LDrepeatLR_classA_rpt"/>
</dbReference>
<feature type="region of interest" description="Disordered" evidence="20">
    <location>
        <begin position="4836"/>
        <end position="4919"/>
    </location>
</feature>
<feature type="disulfide bond" evidence="18">
    <location>
        <begin position="1191"/>
        <end position="1203"/>
    </location>
</feature>
<feature type="disulfide bond" evidence="18">
    <location>
        <begin position="3689"/>
        <end position="3704"/>
    </location>
</feature>
<feature type="disulfide bond" evidence="18">
    <location>
        <begin position="3843"/>
        <end position="3861"/>
    </location>
</feature>
<feature type="repeat" description="LDL-receptor class B" evidence="19">
    <location>
        <begin position="520"/>
        <end position="563"/>
    </location>
</feature>
<reference evidence="23 24" key="1">
    <citation type="journal article" date="2019" name="Mol. Ecol. Resour.">
        <title>Chromosome-level genome assembly of Triplophysa tibetana, a fish adapted to the harsh high-altitude environment of the Tibetan Plateau.</title>
        <authorList>
            <person name="Yang X."/>
            <person name="Liu H."/>
            <person name="Ma Z."/>
            <person name="Zou Y."/>
            <person name="Zou M."/>
            <person name="Mao Y."/>
            <person name="Li X."/>
            <person name="Wang H."/>
            <person name="Chen T."/>
            <person name="Wang W."/>
            <person name="Yang R."/>
        </authorList>
    </citation>
    <scope>NUCLEOTIDE SEQUENCE [LARGE SCALE GENOMIC DNA]</scope>
    <source>
        <strain evidence="23">TTIB1903HZAU</strain>
        <tissue evidence="23">Muscle</tissue>
    </source>
</reference>
<feature type="repeat" description="LDL-receptor class B" evidence="19">
    <location>
        <begin position="1579"/>
        <end position="1625"/>
    </location>
</feature>
<feature type="disulfide bond" evidence="17">
    <location>
        <begin position="4474"/>
        <end position="4484"/>
    </location>
</feature>
<keyword evidence="6 21" id="KW-0812">Transmembrane</keyword>
<feature type="disulfide bond" evidence="18">
    <location>
        <begin position="3715"/>
        <end position="3733"/>
    </location>
</feature>
<keyword evidence="3" id="KW-1003">Cell membrane</keyword>
<feature type="disulfide bond" evidence="18">
    <location>
        <begin position="3427"/>
        <end position="3439"/>
    </location>
</feature>
<feature type="disulfide bond" evidence="18">
    <location>
        <begin position="2682"/>
        <end position="2694"/>
    </location>
</feature>
<evidence type="ECO:0000256" key="19">
    <source>
        <dbReference type="PROSITE-ProRule" id="PRU00461"/>
    </source>
</evidence>
<comment type="caution">
    <text evidence="17">Lacks conserved residue(s) required for the propagation of feature annotation.</text>
</comment>
<feature type="disulfide bond" evidence="18">
    <location>
        <begin position="2877"/>
        <end position="2892"/>
    </location>
</feature>
<dbReference type="FunFam" id="4.10.400.10:FF:000001">
    <property type="entry name" value="Low-density lipoprotein receptor-related protein 1"/>
    <property type="match status" value="1"/>
</dbReference>
<feature type="disulfide bond" evidence="18">
    <location>
        <begin position="2648"/>
        <end position="2666"/>
    </location>
</feature>
<dbReference type="FunFam" id="4.10.400.10:FF:000004">
    <property type="entry name" value="Low-density lipoprotein receptor-related protein 1"/>
    <property type="match status" value="1"/>
</dbReference>
<feature type="repeat" description="LDL-receptor class B" evidence="19">
    <location>
        <begin position="800"/>
        <end position="849"/>
    </location>
</feature>
<evidence type="ECO:0000256" key="10">
    <source>
        <dbReference type="ARBA" id="ARBA00022989"/>
    </source>
</evidence>
<dbReference type="InterPro" id="IPR049883">
    <property type="entry name" value="NOTCH1_EGF-like"/>
</dbReference>
<evidence type="ECO:0000256" key="15">
    <source>
        <dbReference type="ARBA" id="ARBA00023180"/>
    </source>
</evidence>
<feature type="disulfide bond" evidence="18">
    <location>
        <begin position="2740"/>
        <end position="2755"/>
    </location>
</feature>
<dbReference type="PROSITE" id="PS01209">
    <property type="entry name" value="LDLRA_1"/>
    <property type="match status" value="17"/>
</dbReference>
<dbReference type="SMART" id="SM00179">
    <property type="entry name" value="EGF_CA"/>
    <property type="match status" value="7"/>
</dbReference>
<keyword evidence="24" id="KW-1185">Reference proteome</keyword>
<feature type="repeat" description="LDL-receptor class B" evidence="19">
    <location>
        <begin position="1498"/>
        <end position="1544"/>
    </location>
</feature>
<feature type="disulfide bond" evidence="18">
    <location>
        <begin position="3593"/>
        <end position="3611"/>
    </location>
</feature>
<dbReference type="EMBL" id="SOYY01000014">
    <property type="protein sequence ID" value="KAA0712096.1"/>
    <property type="molecule type" value="Genomic_DNA"/>
</dbReference>
<feature type="disulfide bond" evidence="18">
    <location>
        <begin position="2721"/>
        <end position="2733"/>
    </location>
</feature>
<feature type="disulfide bond" evidence="17">
    <location>
        <begin position="4496"/>
        <end position="4505"/>
    </location>
</feature>
<feature type="disulfide bond" evidence="18">
    <location>
        <begin position="2728"/>
        <end position="2746"/>
    </location>
</feature>
<feature type="disulfide bond" evidence="18">
    <location>
        <begin position="3763"/>
        <end position="3781"/>
    </location>
</feature>
<feature type="disulfide bond" evidence="18">
    <location>
        <begin position="1009"/>
        <end position="1021"/>
    </location>
</feature>
<feature type="disulfide bond" evidence="18">
    <location>
        <begin position="1257"/>
        <end position="1272"/>
    </location>
</feature>
<feature type="disulfide bond" evidence="18">
    <location>
        <begin position="3045"/>
        <end position="3063"/>
    </location>
</feature>
<feature type="compositionally biased region" description="Acidic residues" evidence="20">
    <location>
        <begin position="4895"/>
        <end position="4905"/>
    </location>
</feature>
<dbReference type="Pfam" id="PF00008">
    <property type="entry name" value="EGF"/>
    <property type="match status" value="1"/>
</dbReference>
<dbReference type="InterPro" id="IPR018097">
    <property type="entry name" value="EGF_Ca-bd_CS"/>
</dbReference>
<dbReference type="PROSITE" id="PS01187">
    <property type="entry name" value="EGF_CA"/>
    <property type="match status" value="3"/>
</dbReference>
<evidence type="ECO:0000256" key="7">
    <source>
        <dbReference type="ARBA" id="ARBA00022729"/>
    </source>
</evidence>
<dbReference type="FunFam" id="4.10.400.10:FF:000002">
    <property type="entry name" value="Low-density lipoprotein receptor-related protein 1"/>
    <property type="match status" value="1"/>
</dbReference>
<dbReference type="Pfam" id="PF12662">
    <property type="entry name" value="cEGF"/>
    <property type="match status" value="1"/>
</dbReference>
<accession>A0A5A9NT56</accession>
<feature type="disulfide bond" evidence="18">
    <location>
        <begin position="3605"/>
        <end position="3620"/>
    </location>
</feature>
<feature type="repeat" description="LDL-receptor class B" evidence="19">
    <location>
        <begin position="2505"/>
        <end position="2547"/>
    </location>
</feature>
<dbReference type="Pfam" id="PF24468">
    <property type="entry name" value="EGF_LRP2"/>
    <property type="match status" value="1"/>
</dbReference>
<keyword evidence="8" id="KW-0677">Repeat</keyword>
<feature type="disulfide bond" evidence="18">
    <location>
        <begin position="2858"/>
        <end position="2870"/>
    </location>
</feature>
<evidence type="ECO:0000313" key="24">
    <source>
        <dbReference type="Proteomes" id="UP000324632"/>
    </source>
</evidence>
<feature type="disulfide bond" evidence="18">
    <location>
        <begin position="3467"/>
        <end position="3479"/>
    </location>
</feature>
<feature type="disulfide bond" evidence="18">
    <location>
        <begin position="3930"/>
        <end position="3948"/>
    </location>
</feature>
<feature type="transmembrane region" description="Helical" evidence="21">
    <location>
        <begin position="4788"/>
        <end position="4807"/>
    </location>
</feature>
<feature type="disulfide bond" evidence="18">
    <location>
        <begin position="1114"/>
        <end position="1132"/>
    </location>
</feature>
<dbReference type="SMART" id="SM00181">
    <property type="entry name" value="EGF"/>
    <property type="match status" value="21"/>
</dbReference>
<keyword evidence="15" id="KW-0325">Glycoprotein</keyword>
<name>A0A5A9NT56_9TELE</name>
<feature type="disulfide bond" evidence="18">
    <location>
        <begin position="2865"/>
        <end position="2883"/>
    </location>
</feature>
<feature type="disulfide bond" evidence="18">
    <location>
        <begin position="3486"/>
        <end position="3501"/>
    </location>
</feature>
<feature type="disulfide bond" evidence="18">
    <location>
        <begin position="3474"/>
        <end position="3492"/>
    </location>
</feature>
<feature type="disulfide bond" evidence="18">
    <location>
        <begin position="3836"/>
        <end position="3848"/>
    </location>
</feature>
<feature type="disulfide bond" evidence="18">
    <location>
        <begin position="3670"/>
        <end position="3682"/>
    </location>
</feature>
<dbReference type="Pfam" id="PF07645">
    <property type="entry name" value="EGF_CA"/>
    <property type="match status" value="2"/>
</dbReference>
<dbReference type="GO" id="GO:0005509">
    <property type="term" value="F:calcium ion binding"/>
    <property type="evidence" value="ECO:0007669"/>
    <property type="project" value="InterPro"/>
</dbReference>
<feature type="disulfide bond" evidence="18">
    <location>
        <begin position="3898"/>
        <end position="3913"/>
    </location>
</feature>
<keyword evidence="5" id="KW-0254">Endocytosis</keyword>
<dbReference type="FunFam" id="4.10.400.10:FF:000034">
    <property type="entry name" value="Low-density lipoprotein receptor-related protein 2"/>
    <property type="match status" value="1"/>
</dbReference>
<dbReference type="FunFam" id="2.120.10.30:FF:000009">
    <property type="entry name" value="Putative low-density lipoprotein receptor-related protein 1B"/>
    <property type="match status" value="1"/>
</dbReference>
<dbReference type="PRINTS" id="PR00261">
    <property type="entry name" value="LDLRECEPTOR"/>
</dbReference>
<organism evidence="23 24">
    <name type="scientific">Triplophysa tibetana</name>
    <dbReference type="NCBI Taxonomy" id="1572043"/>
    <lineage>
        <taxon>Eukaryota</taxon>
        <taxon>Metazoa</taxon>
        <taxon>Chordata</taxon>
        <taxon>Craniata</taxon>
        <taxon>Vertebrata</taxon>
        <taxon>Euteleostomi</taxon>
        <taxon>Actinopterygii</taxon>
        <taxon>Neopterygii</taxon>
        <taxon>Teleostei</taxon>
        <taxon>Ostariophysi</taxon>
        <taxon>Cypriniformes</taxon>
        <taxon>Nemacheilidae</taxon>
        <taxon>Triplophysa</taxon>
    </lineage>
</organism>
<dbReference type="InterPro" id="IPR001881">
    <property type="entry name" value="EGF-like_Ca-bd_dom"/>
</dbReference>
<feature type="disulfide bond" evidence="17">
    <location>
        <begin position="4402"/>
        <end position="4412"/>
    </location>
</feature>
<feature type="disulfide bond" evidence="17">
    <location>
        <begin position="4460"/>
        <end position="4469"/>
    </location>
</feature>
<dbReference type="FunFam" id="2.120.10.30:FF:000014">
    <property type="entry name" value="Low-density lipoprotein receptor-related protein 1"/>
    <property type="match status" value="1"/>
</dbReference>
<feature type="disulfide bond" evidence="18">
    <location>
        <begin position="3006"/>
        <end position="3024"/>
    </location>
</feature>
<keyword evidence="7" id="KW-0732">Signal</keyword>
<comment type="similarity">
    <text evidence="2">Belongs to the LDLR family.</text>
</comment>
<feature type="disulfide bond" evidence="17">
    <location>
        <begin position="4438"/>
        <end position="4448"/>
    </location>
</feature>
<dbReference type="FunFam" id="4.10.400.10:FF:000007">
    <property type="entry name" value="Low density lipoprotein receptor-related protein 1"/>
    <property type="match status" value="1"/>
</dbReference>
<dbReference type="InterPro" id="IPR051221">
    <property type="entry name" value="LDLR-related"/>
</dbReference>
<dbReference type="FunFam" id="2.120.10.30:FF:000019">
    <property type="entry name" value="Low-density lipoprotein receptor-related protein 1"/>
    <property type="match status" value="1"/>
</dbReference>
<dbReference type="GO" id="GO:0006897">
    <property type="term" value="P:endocytosis"/>
    <property type="evidence" value="ECO:0007669"/>
    <property type="project" value="UniProtKB-KW"/>
</dbReference>
<dbReference type="FunFam" id="2.120.10.30:FF:000018">
    <property type="entry name" value="Low-density lipoprotein receptor-related protein 1"/>
    <property type="match status" value="1"/>
</dbReference>
<dbReference type="CDD" id="cd00112">
    <property type="entry name" value="LDLa"/>
    <property type="match status" value="27"/>
</dbReference>
<evidence type="ECO:0000259" key="22">
    <source>
        <dbReference type="PROSITE" id="PS50026"/>
    </source>
</evidence>
<dbReference type="Pfam" id="PF00058">
    <property type="entry name" value="Ldl_recept_b"/>
    <property type="match status" value="8"/>
</dbReference>
<feature type="disulfide bond" evidence="18">
    <location>
        <begin position="2921"/>
        <end position="2939"/>
    </location>
</feature>
<feature type="disulfide bond" evidence="18">
    <location>
        <begin position="3923"/>
        <end position="3935"/>
    </location>
</feature>
<feature type="disulfide bond" evidence="18">
    <location>
        <begin position="3526"/>
        <end position="3541"/>
    </location>
</feature>
<dbReference type="FunFam" id="4.10.400.10:FF:000009">
    <property type="entry name" value="Low-density lipoprotein receptor-related protein 1"/>
    <property type="match status" value="1"/>
</dbReference>
<feature type="repeat" description="LDL-receptor class B" evidence="19">
    <location>
        <begin position="3209"/>
        <end position="3251"/>
    </location>
</feature>
<evidence type="ECO:0000256" key="12">
    <source>
        <dbReference type="ARBA" id="ARBA00023157"/>
    </source>
</evidence>
<feature type="domain" description="EGF-like" evidence="22">
    <location>
        <begin position="4471"/>
        <end position="4506"/>
    </location>
</feature>
<feature type="disulfide bond" evidence="18">
    <location>
        <begin position="3038"/>
        <end position="3050"/>
    </location>
</feature>
<evidence type="ECO:0000256" key="2">
    <source>
        <dbReference type="ARBA" id="ARBA00009939"/>
    </source>
</evidence>
<feature type="disulfide bond" evidence="18">
    <location>
        <begin position="2792"/>
        <end position="2807"/>
    </location>
</feature>
<dbReference type="Gene3D" id="2.10.25.10">
    <property type="entry name" value="Laminin"/>
    <property type="match status" value="7"/>
</dbReference>
<dbReference type="FunFam" id="2.120.10.30:FF:000241">
    <property type="entry name" value="Low-density lipoprotein receptor-related protein 6"/>
    <property type="match status" value="1"/>
</dbReference>
<keyword evidence="14" id="KW-0168">Coated pit</keyword>
<evidence type="ECO:0000313" key="23">
    <source>
        <dbReference type="EMBL" id="KAA0712096.1"/>
    </source>
</evidence>
<dbReference type="InterPro" id="IPR000742">
    <property type="entry name" value="EGF"/>
</dbReference>
<dbReference type="GO" id="GO:0005041">
    <property type="term" value="F:low-density lipoprotein particle receptor activity"/>
    <property type="evidence" value="ECO:0007669"/>
    <property type="project" value="TreeGrafter"/>
</dbReference>
<dbReference type="GO" id="GO:0005905">
    <property type="term" value="C:clathrin-coated pit"/>
    <property type="evidence" value="ECO:0007669"/>
    <property type="project" value="UniProtKB-KW"/>
</dbReference>
<feature type="domain" description="EGF-like" evidence="22">
    <location>
        <begin position="4398"/>
        <end position="4431"/>
    </location>
</feature>
<keyword evidence="9" id="KW-0106">Calcium</keyword>
<feature type="region of interest" description="Disordered" evidence="20">
    <location>
        <begin position="4589"/>
        <end position="4618"/>
    </location>
</feature>
<evidence type="ECO:0000256" key="1">
    <source>
        <dbReference type="ARBA" id="ARBA00004251"/>
    </source>
</evidence>
<evidence type="ECO:0000256" key="8">
    <source>
        <dbReference type="ARBA" id="ARBA00022737"/>
    </source>
</evidence>
<protein>
    <submittedName>
        <fullName evidence="23">Low-density lipoprotein receptor-related protein 1B</fullName>
    </submittedName>
</protein>
<feature type="repeat" description="LDL-receptor class B" evidence="19">
    <location>
        <begin position="4224"/>
        <end position="4267"/>
    </location>
</feature>
<feature type="disulfide bond" evidence="18">
    <location>
        <begin position="3814"/>
        <end position="3829"/>
    </location>
</feature>
<dbReference type="SUPFAM" id="SSF57184">
    <property type="entry name" value="Growth factor receptor domain"/>
    <property type="match status" value="2"/>
</dbReference>
<dbReference type="PROSITE" id="PS50068">
    <property type="entry name" value="LDLRA_2"/>
    <property type="match status" value="30"/>
</dbReference>
<dbReference type="InterPro" id="IPR056588">
    <property type="entry name" value="EGF_LRP2"/>
</dbReference>
<dbReference type="InterPro" id="IPR009030">
    <property type="entry name" value="Growth_fac_rcpt_cys_sf"/>
</dbReference>
<dbReference type="Pfam" id="PF14670">
    <property type="entry name" value="FXa_inhibition"/>
    <property type="match status" value="2"/>
</dbReference>
<keyword evidence="11 21" id="KW-0472">Membrane</keyword>
<dbReference type="FunFam" id="2.120.10.30:FF:000020">
    <property type="entry name" value="Prolow-density lipoprotein receptor-related protein 1"/>
    <property type="match status" value="1"/>
</dbReference>
<evidence type="ECO:0000256" key="11">
    <source>
        <dbReference type="ARBA" id="ARBA00023136"/>
    </source>
</evidence>
<dbReference type="FunFam" id="4.10.400.10:FF:000012">
    <property type="entry name" value="Low-density lipoprotein receptor-related protein 1"/>
    <property type="match status" value="1"/>
</dbReference>
<feature type="disulfide bond" evidence="18">
    <location>
        <begin position="1107"/>
        <end position="1119"/>
    </location>
</feature>
<feature type="disulfide bond" evidence="18">
    <location>
        <begin position="1016"/>
        <end position="1034"/>
    </location>
</feature>
<evidence type="ECO:0000256" key="16">
    <source>
        <dbReference type="ARBA" id="ARBA00037878"/>
    </source>
</evidence>
<dbReference type="PROSITE" id="PS00022">
    <property type="entry name" value="EGF_1"/>
    <property type="match status" value="2"/>
</dbReference>
<dbReference type="FunFam" id="4.10.400.10:FF:000065">
    <property type="entry name" value="Transmembrane protease serine 7"/>
    <property type="match status" value="1"/>
</dbReference>
<feature type="disulfide bond" evidence="18">
    <location>
        <begin position="3756"/>
        <end position="3768"/>
    </location>
</feature>
<dbReference type="Gene3D" id="2.120.10.30">
    <property type="entry name" value="TolB, C-terminal domain"/>
    <property type="match status" value="9"/>
</dbReference>
<dbReference type="FunFam" id="2.10.25.10:FF:000129">
    <property type="entry name" value="Low-density lipoprotein receptor-related protein 1"/>
    <property type="match status" value="1"/>
</dbReference>
<keyword evidence="10 21" id="KW-1133">Transmembrane helix</keyword>
<feature type="domain" description="EGF-like" evidence="22">
    <location>
        <begin position="4434"/>
        <end position="4470"/>
    </location>
</feature>
<feature type="disulfide bond" evidence="18">
    <location>
        <begin position="3708"/>
        <end position="3720"/>
    </location>
</feature>
<evidence type="ECO:0000256" key="4">
    <source>
        <dbReference type="ARBA" id="ARBA00022536"/>
    </source>
</evidence>
<dbReference type="FunFam" id="4.10.400.10:FF:000148">
    <property type="entry name" value="low-density lipoprotein receptor-related protein 1B"/>
    <property type="match status" value="1"/>
</dbReference>
<dbReference type="PROSITE" id="PS51120">
    <property type="entry name" value="LDLRB"/>
    <property type="match status" value="15"/>
</dbReference>
<dbReference type="PANTHER" id="PTHR22722">
    <property type="entry name" value="LOW-DENSITY LIPOPROTEIN RECEPTOR-RELATED PROTEIN 2-RELATED"/>
    <property type="match status" value="1"/>
</dbReference>
<keyword evidence="12 17" id="KW-1015">Disulfide bond</keyword>
<evidence type="ECO:0000256" key="21">
    <source>
        <dbReference type="SAM" id="Phobius"/>
    </source>
</evidence>
<feature type="disulfide bond" evidence="18">
    <location>
        <begin position="2701"/>
        <end position="2716"/>
    </location>
</feature>
<dbReference type="GO" id="GO:0005886">
    <property type="term" value="C:plasma membrane"/>
    <property type="evidence" value="ECO:0007669"/>
    <property type="project" value="UniProtKB-SubCell"/>
</dbReference>
<dbReference type="FunFam" id="4.10.400.10:FF:000073">
    <property type="entry name" value="Low-density lipoprotein receptor-related protein 1B"/>
    <property type="match status" value="1"/>
</dbReference>
<feature type="disulfide bond" evidence="18">
    <location>
        <begin position="3057"/>
        <end position="3072"/>
    </location>
</feature>
<feature type="disulfide bond" evidence="18">
    <location>
        <begin position="3434"/>
        <end position="3452"/>
    </location>
</feature>
<evidence type="ECO:0000256" key="14">
    <source>
        <dbReference type="ARBA" id="ARBA00023176"/>
    </source>
</evidence>
<feature type="repeat" description="LDL-receptor class B" evidence="19">
    <location>
        <begin position="1807"/>
        <end position="1849"/>
    </location>
</feature>
<feature type="disulfide bond" evidence="18">
    <location>
        <begin position="2689"/>
        <end position="2707"/>
    </location>
</feature>